<feature type="region of interest" description="Disordered" evidence="1">
    <location>
        <begin position="45"/>
        <end position="90"/>
    </location>
</feature>
<feature type="region of interest" description="Disordered" evidence="1">
    <location>
        <begin position="148"/>
        <end position="176"/>
    </location>
</feature>
<sequence length="409" mass="44143">MPIAEEPEPRPAGGDEPNGSDPSGAGRKDPFADLVLDEEFVRSATVKEQSGRTRMLSARWKHTPPVDPGGRRSVNDGPPARGRRFRRKPVRPARAVDAWGDPRPRRRLEWRTPLYVLLTVAVLLVALNIDGLKFWYSTHFGYASDHPVSASPAAERDGRQPTPDHPWAGSPAEDWAAGTDGIELPKTPRATGAFGADEVAARLQSVRAYLAAAHLDPKVVSGGRPDAALAMLDGRTREAAAASLDHPSATSDPTAWFTRFDPREAVPVTDVVKVRGRIDVTADGENGVLMRADVSYVYALRPGPKTADQAASANGSADLAETVRTIVRQVDTFHFYDPAKYQVDPGKLAIDETVESFGNSTCGRYDGFLHPEFDRSTRPGPVPTGPTADPYDRDRVPPGTGNCGSASRT</sequence>
<gene>
    <name evidence="2" type="ORF">DR950_22855</name>
</gene>
<feature type="region of interest" description="Disordered" evidence="1">
    <location>
        <begin position="369"/>
        <end position="409"/>
    </location>
</feature>
<evidence type="ECO:0000256" key="1">
    <source>
        <dbReference type="SAM" id="MobiDB-lite"/>
    </source>
</evidence>
<evidence type="ECO:0000313" key="2">
    <source>
        <dbReference type="EMBL" id="RGD60246.1"/>
    </source>
</evidence>
<evidence type="ECO:0000313" key="3">
    <source>
        <dbReference type="Proteomes" id="UP000263377"/>
    </source>
</evidence>
<feature type="region of interest" description="Disordered" evidence="1">
    <location>
        <begin position="1"/>
        <end position="32"/>
    </location>
</feature>
<reference evidence="2 3" key="1">
    <citation type="submission" date="2018-08" db="EMBL/GenBank/DDBJ databases">
        <title>Diversity &amp; Physiological Properties of Lignin-Decomposing Actinobacteria from Soil.</title>
        <authorList>
            <person name="Roh S.G."/>
            <person name="Kim S.B."/>
        </authorList>
    </citation>
    <scope>NUCLEOTIDE SEQUENCE [LARGE SCALE GENOMIC DNA]</scope>
    <source>
        <strain evidence="2 3">MMS17-GH009</strain>
    </source>
</reference>
<proteinExistence type="predicted"/>
<accession>A0A372ZWK6</accession>
<feature type="compositionally biased region" description="Basic residues" evidence="1">
    <location>
        <begin position="81"/>
        <end position="90"/>
    </location>
</feature>
<protein>
    <submittedName>
        <fullName evidence="2">Uncharacterized protein</fullName>
    </submittedName>
</protein>
<dbReference type="AlphaFoldDB" id="A0A372ZWK6"/>
<dbReference type="RefSeq" id="WP_117488323.1">
    <property type="nucleotide sequence ID" value="NZ_QVIG01000001.1"/>
</dbReference>
<organism evidence="2 3">
    <name type="scientific">Kitasatospora xanthocidica</name>
    <dbReference type="NCBI Taxonomy" id="83382"/>
    <lineage>
        <taxon>Bacteria</taxon>
        <taxon>Bacillati</taxon>
        <taxon>Actinomycetota</taxon>
        <taxon>Actinomycetes</taxon>
        <taxon>Kitasatosporales</taxon>
        <taxon>Streptomycetaceae</taxon>
        <taxon>Kitasatospora</taxon>
    </lineage>
</organism>
<comment type="caution">
    <text evidence="2">The sequence shown here is derived from an EMBL/GenBank/DDBJ whole genome shotgun (WGS) entry which is preliminary data.</text>
</comment>
<keyword evidence="3" id="KW-1185">Reference proteome</keyword>
<dbReference type="Proteomes" id="UP000263377">
    <property type="component" value="Unassembled WGS sequence"/>
</dbReference>
<dbReference type="EMBL" id="QVIG01000001">
    <property type="protein sequence ID" value="RGD60246.1"/>
    <property type="molecule type" value="Genomic_DNA"/>
</dbReference>
<name>A0A372ZWK6_9ACTN</name>